<proteinExistence type="predicted"/>
<accession>A0A834TI07</accession>
<organism evidence="1 2">
    <name type="scientific">Senna tora</name>
    <dbReference type="NCBI Taxonomy" id="362788"/>
    <lineage>
        <taxon>Eukaryota</taxon>
        <taxon>Viridiplantae</taxon>
        <taxon>Streptophyta</taxon>
        <taxon>Embryophyta</taxon>
        <taxon>Tracheophyta</taxon>
        <taxon>Spermatophyta</taxon>
        <taxon>Magnoliopsida</taxon>
        <taxon>eudicotyledons</taxon>
        <taxon>Gunneridae</taxon>
        <taxon>Pentapetalae</taxon>
        <taxon>rosids</taxon>
        <taxon>fabids</taxon>
        <taxon>Fabales</taxon>
        <taxon>Fabaceae</taxon>
        <taxon>Caesalpinioideae</taxon>
        <taxon>Cassia clade</taxon>
        <taxon>Senna</taxon>
    </lineage>
</organism>
<evidence type="ECO:0000313" key="1">
    <source>
        <dbReference type="EMBL" id="KAF7817769.1"/>
    </source>
</evidence>
<evidence type="ECO:0000313" key="2">
    <source>
        <dbReference type="Proteomes" id="UP000634136"/>
    </source>
</evidence>
<keyword evidence="2" id="KW-1185">Reference proteome</keyword>
<gene>
    <name evidence="1" type="ORF">G2W53_023224</name>
</gene>
<comment type="caution">
    <text evidence="1">The sequence shown here is derived from an EMBL/GenBank/DDBJ whole genome shotgun (WGS) entry which is preliminary data.</text>
</comment>
<dbReference type="Proteomes" id="UP000634136">
    <property type="component" value="Unassembled WGS sequence"/>
</dbReference>
<sequence>MERRQENRTCPVAKITGSLMRSFEMGHRNSGGIDDKGWKLWQYFKSLRVVIASAAVGASDSETPLLAIEKVEGKKLKKANCGVHMLKSE</sequence>
<protein>
    <submittedName>
        <fullName evidence="1">U-box domain-containing protein 21</fullName>
    </submittedName>
</protein>
<dbReference type="EMBL" id="JAAIUW010000008">
    <property type="protein sequence ID" value="KAF7817769.1"/>
    <property type="molecule type" value="Genomic_DNA"/>
</dbReference>
<dbReference type="AlphaFoldDB" id="A0A834TI07"/>
<name>A0A834TI07_9FABA</name>
<reference evidence="1" key="1">
    <citation type="submission" date="2020-09" db="EMBL/GenBank/DDBJ databases">
        <title>Genome-Enabled Discovery of Anthraquinone Biosynthesis in Senna tora.</title>
        <authorList>
            <person name="Kang S.-H."/>
            <person name="Pandey R.P."/>
            <person name="Lee C.-M."/>
            <person name="Sim J.-S."/>
            <person name="Jeong J.-T."/>
            <person name="Choi B.-S."/>
            <person name="Jung M."/>
            <person name="Ginzburg D."/>
            <person name="Zhao K."/>
            <person name="Won S.Y."/>
            <person name="Oh T.-J."/>
            <person name="Yu Y."/>
            <person name="Kim N.-H."/>
            <person name="Lee O.R."/>
            <person name="Lee T.-H."/>
            <person name="Bashyal P."/>
            <person name="Kim T.-S."/>
            <person name="Lee W.-H."/>
            <person name="Kawkins C."/>
            <person name="Kim C.-K."/>
            <person name="Kim J.S."/>
            <person name="Ahn B.O."/>
            <person name="Rhee S.Y."/>
            <person name="Sohng J.K."/>
        </authorList>
    </citation>
    <scope>NUCLEOTIDE SEQUENCE</scope>
    <source>
        <tissue evidence="1">Leaf</tissue>
    </source>
</reference>